<dbReference type="AlphaFoldDB" id="A0A5Y3WAZ9"/>
<reference evidence="1 2" key="1">
    <citation type="submission" date="2018-05" db="EMBL/GenBank/DDBJ databases">
        <authorList>
            <person name="Ashton P.M."/>
            <person name="Dallman T."/>
            <person name="Nair S."/>
            <person name="De Pinna E."/>
            <person name="Peters T."/>
            <person name="Grant K."/>
        </authorList>
    </citation>
    <scope>NUCLEOTIDE SEQUENCE [LARGE SCALE GENOMIC DNA]</scope>
    <source>
        <strain evidence="1 2">474878</strain>
    </source>
</reference>
<evidence type="ECO:0000313" key="2">
    <source>
        <dbReference type="Proteomes" id="UP000839781"/>
    </source>
</evidence>
<accession>A0A5Y3WAZ9</accession>
<dbReference type="Proteomes" id="UP000839781">
    <property type="component" value="Unassembled WGS sequence"/>
</dbReference>
<feature type="non-terminal residue" evidence="1">
    <location>
        <position position="1"/>
    </location>
</feature>
<comment type="caution">
    <text evidence="1">The sequence shown here is derived from an EMBL/GenBank/DDBJ whole genome shotgun (WGS) entry which is preliminary data.</text>
</comment>
<name>A0A5Y3WAZ9_SALDZ</name>
<proteinExistence type="predicted"/>
<sequence length="155" mass="17352">PVSFDGFLHPAAPSGLRGCCSPLRRDRKAAPGTGQRICGAIVYPDYFTFWFSGLFGQVSYPYEPLPLAFLGPFVSHYIMMARFLGRVIKSIAINMNVPFTINIMNGSVDHDSLRQGDTIQTIFINLFCLPINRTFYVTLAIRTPPIKRLTSLITF</sequence>
<organism evidence="1 2">
    <name type="scientific">Salmonella diarizonae</name>
    <dbReference type="NCBI Taxonomy" id="59204"/>
    <lineage>
        <taxon>Bacteria</taxon>
        <taxon>Pseudomonadati</taxon>
        <taxon>Pseudomonadota</taxon>
        <taxon>Gammaproteobacteria</taxon>
        <taxon>Enterobacterales</taxon>
        <taxon>Enterobacteriaceae</taxon>
        <taxon>Salmonella</taxon>
    </lineage>
</organism>
<evidence type="ECO:0000313" key="1">
    <source>
        <dbReference type="EMBL" id="ECJ4380916.1"/>
    </source>
</evidence>
<gene>
    <name evidence="1" type="ORF">DLB95_27870</name>
</gene>
<protein>
    <submittedName>
        <fullName evidence="1">Uncharacterized protein</fullName>
    </submittedName>
</protein>
<dbReference type="EMBL" id="AAIYJF010000052">
    <property type="protein sequence ID" value="ECJ4380916.1"/>
    <property type="molecule type" value="Genomic_DNA"/>
</dbReference>